<reference evidence="2 3" key="1">
    <citation type="journal article" date="2016" name="Arch. Virol.">
        <title>A novel member of the Tombusviridae from a wild legume, Gompholobium preissii.</title>
        <authorList>
            <person name="Koh S.H."/>
            <person name="Ong J.W.L."/>
            <person name="Admiraal R."/>
            <person name="Sivasithamparam K."/>
            <person name="Jones M.G."/>
            <person name="Wylie S.J."/>
        </authorList>
    </citation>
    <scope>NUCLEOTIDE SEQUENCE [LARGE SCALE GENOMIC DNA]</scope>
    <source>
        <strain evidence="2">Monadnocks</strain>
    </source>
</reference>
<dbReference type="KEGG" id="vg:28479228"/>
<evidence type="ECO:0000313" key="3">
    <source>
        <dbReference type="Proteomes" id="UP000203496"/>
    </source>
</evidence>
<evidence type="ECO:0000256" key="1">
    <source>
        <dbReference type="SAM" id="MobiDB-lite"/>
    </source>
</evidence>
<proteinExistence type="predicted"/>
<dbReference type="GeneID" id="28479228"/>
<accession>A0A1B2ARY6</accession>
<name>A0A1B2ARY6_9TOMB</name>
<dbReference type="EMBL" id="KX184304">
    <property type="protein sequence ID" value="ANY30825.1"/>
    <property type="molecule type" value="Genomic_RNA"/>
</dbReference>
<sequence>MESDKPVNKALKKEVGENERKNTGRRAVSRDVARTGTTKFARDTGSGNCNFIIIAESVSITNTFHF</sequence>
<organism evidence="2 3">
    <name type="scientific">Gompholobium virus A</name>
    <dbReference type="NCBI Taxonomy" id="1884832"/>
    <lineage>
        <taxon>Viruses</taxon>
        <taxon>Riboviria</taxon>
        <taxon>Orthornavirae</taxon>
        <taxon>Kitrinoviricota</taxon>
        <taxon>Tolucaviricetes</taxon>
        <taxon>Tolivirales</taxon>
        <taxon>Tombusviridae</taxon>
        <taxon>Procedovirinae</taxon>
        <taxon>Tralespevirus</taxon>
        <taxon>Tralespevirus gompholobii</taxon>
    </lineage>
</organism>
<protein>
    <submittedName>
        <fullName evidence="2">Movement protein 1</fullName>
    </submittedName>
</protein>
<evidence type="ECO:0000313" key="2">
    <source>
        <dbReference type="EMBL" id="ANY30825.1"/>
    </source>
</evidence>
<dbReference type="RefSeq" id="YP_009270622.1">
    <property type="nucleotide sequence ID" value="NC_030742.1"/>
</dbReference>
<gene>
    <name evidence="2" type="primary">MP1</name>
</gene>
<dbReference type="Proteomes" id="UP000203496">
    <property type="component" value="Segment"/>
</dbReference>
<keyword evidence="3" id="KW-1185">Reference proteome</keyword>
<feature type="region of interest" description="Disordered" evidence="1">
    <location>
        <begin position="1"/>
        <end position="32"/>
    </location>
</feature>